<proteinExistence type="predicted"/>
<reference evidence="1" key="1">
    <citation type="submission" date="2021-01" db="EMBL/GenBank/DDBJ databases">
        <authorList>
            <person name="Corre E."/>
            <person name="Pelletier E."/>
            <person name="Niang G."/>
            <person name="Scheremetjew M."/>
            <person name="Finn R."/>
            <person name="Kale V."/>
            <person name="Holt S."/>
            <person name="Cochrane G."/>
            <person name="Meng A."/>
            <person name="Brown T."/>
            <person name="Cohen L."/>
        </authorList>
    </citation>
    <scope>NUCLEOTIDE SEQUENCE</scope>
    <source>
        <strain evidence="1">PLY182g</strain>
    </source>
</reference>
<evidence type="ECO:0008006" key="2">
    <source>
        <dbReference type="Google" id="ProtNLM"/>
    </source>
</evidence>
<organism evidence="1">
    <name type="scientific">Coccolithus braarudii</name>
    <dbReference type="NCBI Taxonomy" id="221442"/>
    <lineage>
        <taxon>Eukaryota</taxon>
        <taxon>Haptista</taxon>
        <taxon>Haptophyta</taxon>
        <taxon>Prymnesiophyceae</taxon>
        <taxon>Coccolithales</taxon>
        <taxon>Coccolithaceae</taxon>
        <taxon>Coccolithus</taxon>
    </lineage>
</organism>
<name>A0A7S0LC46_9EUKA</name>
<evidence type="ECO:0000313" key="1">
    <source>
        <dbReference type="EMBL" id="CAD8606777.1"/>
    </source>
</evidence>
<dbReference type="AlphaFoldDB" id="A0A7S0LC46"/>
<gene>
    <name evidence="1" type="ORF">CPEL01642_LOCUS10112</name>
</gene>
<sequence length="158" mass="17153">MLGCLLASPRCELAAELGVTARLDSHYTGVYLPEGREMSTTAAFARAFLQAALRPLCNGSSSCEPSVMLHDSYSPSIEMRVEGRRGAWEVLDATDPSVWAESYWPDGLYATMWPYAPRTSESVFMLALAAVNALVALAVIRLARCGESSGIGGWLRFK</sequence>
<dbReference type="EMBL" id="HBEY01021088">
    <property type="protein sequence ID" value="CAD8606777.1"/>
    <property type="molecule type" value="Transcribed_RNA"/>
</dbReference>
<protein>
    <recommendedName>
        <fullName evidence="2">Nicastrin</fullName>
    </recommendedName>
</protein>
<accession>A0A7S0LC46</accession>